<dbReference type="Proteomes" id="UP000054532">
    <property type="component" value="Unassembled WGS sequence"/>
</dbReference>
<evidence type="ECO:0000256" key="1">
    <source>
        <dbReference type="SAM" id="MobiDB-lite"/>
    </source>
</evidence>
<dbReference type="EMBL" id="KI691091">
    <property type="protein sequence ID" value="ETM54137.1"/>
    <property type="molecule type" value="Genomic_DNA"/>
</dbReference>
<sequence>MITALYVGFRVQQLQRQAPRNGSPSESRHGGMADQDAGSAILKVHLLSTYVYLEILDGANVHVTVSDRGNSTGYTGHNEADSRSVLKRCRIIPSQFSEERLGFVLDKLAQSD</sequence>
<dbReference type="AlphaFoldDB" id="W2NZG7"/>
<proteinExistence type="predicted"/>
<reference evidence="2" key="1">
    <citation type="submission" date="2013-11" db="EMBL/GenBank/DDBJ databases">
        <title>The Genome Sequence of Phytophthora parasitica IAC_01/95.</title>
        <authorList>
            <consortium name="The Broad Institute Genomics Platform"/>
            <person name="Russ C."/>
            <person name="Tyler B."/>
            <person name="Panabieres F."/>
            <person name="Shan W."/>
            <person name="Tripathy S."/>
            <person name="Grunwald N."/>
            <person name="Machado M."/>
            <person name="Johnson C.S."/>
            <person name="Arredondo F."/>
            <person name="Hong C."/>
            <person name="Coffey M."/>
            <person name="Young S.K."/>
            <person name="Zeng Q."/>
            <person name="Gargeya S."/>
            <person name="Fitzgerald M."/>
            <person name="Abouelleil A."/>
            <person name="Alvarado L."/>
            <person name="Chapman S.B."/>
            <person name="Gainer-Dewar J."/>
            <person name="Goldberg J."/>
            <person name="Griggs A."/>
            <person name="Gujja S."/>
            <person name="Hansen M."/>
            <person name="Howarth C."/>
            <person name="Imamovic A."/>
            <person name="Ireland A."/>
            <person name="Larimer J."/>
            <person name="McCowan C."/>
            <person name="Murphy C."/>
            <person name="Pearson M."/>
            <person name="Poon T.W."/>
            <person name="Priest M."/>
            <person name="Roberts A."/>
            <person name="Saif S."/>
            <person name="Shea T."/>
            <person name="Sykes S."/>
            <person name="Wortman J."/>
            <person name="Nusbaum C."/>
            <person name="Birren B."/>
        </authorList>
    </citation>
    <scope>NUCLEOTIDE SEQUENCE [LARGE SCALE GENOMIC DNA]</scope>
    <source>
        <strain evidence="2">IAC_01/95</strain>
    </source>
</reference>
<feature type="region of interest" description="Disordered" evidence="1">
    <location>
        <begin position="14"/>
        <end position="34"/>
    </location>
</feature>
<name>W2NZG7_PHYNI</name>
<evidence type="ECO:0000313" key="2">
    <source>
        <dbReference type="EMBL" id="ETM54137.1"/>
    </source>
</evidence>
<accession>W2NZG7</accession>
<dbReference type="VEuPathDB" id="FungiDB:PPTG_22102"/>
<gene>
    <name evidence="2" type="ORF">L914_02477</name>
</gene>
<organism evidence="2">
    <name type="scientific">Phytophthora nicotianae</name>
    <name type="common">Potato buckeye rot agent</name>
    <name type="synonym">Phytophthora parasitica</name>
    <dbReference type="NCBI Taxonomy" id="4792"/>
    <lineage>
        <taxon>Eukaryota</taxon>
        <taxon>Sar</taxon>
        <taxon>Stramenopiles</taxon>
        <taxon>Oomycota</taxon>
        <taxon>Peronosporomycetes</taxon>
        <taxon>Peronosporales</taxon>
        <taxon>Peronosporaceae</taxon>
        <taxon>Phytophthora</taxon>
    </lineage>
</organism>
<feature type="compositionally biased region" description="Polar residues" evidence="1">
    <location>
        <begin position="14"/>
        <end position="25"/>
    </location>
</feature>
<protein>
    <submittedName>
        <fullName evidence="2">Uncharacterized protein</fullName>
    </submittedName>
</protein>